<evidence type="ECO:0000259" key="8">
    <source>
        <dbReference type="Pfam" id="PF20659"/>
    </source>
</evidence>
<comment type="catalytic activity">
    <reaction evidence="5">
        <text>glyoxylate + acetyl-CoA + H2O = (S)-malate + CoA + H(+)</text>
        <dbReference type="Rhea" id="RHEA:18181"/>
        <dbReference type="ChEBI" id="CHEBI:15377"/>
        <dbReference type="ChEBI" id="CHEBI:15378"/>
        <dbReference type="ChEBI" id="CHEBI:15589"/>
        <dbReference type="ChEBI" id="CHEBI:36655"/>
        <dbReference type="ChEBI" id="CHEBI:57287"/>
        <dbReference type="ChEBI" id="CHEBI:57288"/>
        <dbReference type="EC" id="2.3.3.9"/>
    </reaction>
</comment>
<evidence type="ECO:0000313" key="10">
    <source>
        <dbReference type="Proteomes" id="UP000243579"/>
    </source>
</evidence>
<dbReference type="OrthoDB" id="4078635at2759"/>
<reference evidence="9 10" key="1">
    <citation type="journal article" date="2014" name="Genome Biol. Evol.">
        <title>The secreted proteins of Achlya hypogyna and Thraustotheca clavata identify the ancestral oomycete secretome and reveal gene acquisitions by horizontal gene transfer.</title>
        <authorList>
            <person name="Misner I."/>
            <person name="Blouin N."/>
            <person name="Leonard G."/>
            <person name="Richards T.A."/>
            <person name="Lane C.E."/>
        </authorList>
    </citation>
    <scope>NUCLEOTIDE SEQUENCE [LARGE SCALE GENOMIC DNA]</scope>
    <source>
        <strain evidence="9 10">ATCC 48635</strain>
    </source>
</reference>
<feature type="active site" description="Proton donor" evidence="6">
    <location>
        <position position="463"/>
    </location>
</feature>
<evidence type="ECO:0000256" key="1">
    <source>
        <dbReference type="ARBA" id="ARBA00012636"/>
    </source>
</evidence>
<dbReference type="PANTHER" id="PTHR42902">
    <property type="entry name" value="MALATE SYNTHASE"/>
    <property type="match status" value="1"/>
</dbReference>
<dbReference type="InterPro" id="IPR001465">
    <property type="entry name" value="Malate_synthase_TIM"/>
</dbReference>
<dbReference type="SUPFAM" id="SSF51645">
    <property type="entry name" value="Malate synthase G"/>
    <property type="match status" value="1"/>
</dbReference>
<dbReference type="PANTHER" id="PTHR42902:SF2">
    <property type="entry name" value="MALATE SYNTHASE"/>
    <property type="match status" value="1"/>
</dbReference>
<keyword evidence="3" id="KW-0816">Tricarboxylic acid cycle</keyword>
<accession>A0A1V9ZT38</accession>
<feature type="domain" description="Malate synthase TIM barrel" evidence="7">
    <location>
        <begin position="185"/>
        <end position="406"/>
    </location>
</feature>
<comment type="caution">
    <text evidence="9">The sequence shown here is derived from an EMBL/GenBank/DDBJ whole genome shotgun (WGS) entry which is preliminary data.</text>
</comment>
<evidence type="ECO:0000256" key="6">
    <source>
        <dbReference type="PIRSR" id="PIRSR001363-1"/>
    </source>
</evidence>
<dbReference type="InterPro" id="IPR048355">
    <property type="entry name" value="MS_C"/>
</dbReference>
<feature type="active site" description="Proton acceptor" evidence="6">
    <location>
        <position position="188"/>
    </location>
</feature>
<dbReference type="GO" id="GO:0005737">
    <property type="term" value="C:cytoplasm"/>
    <property type="evidence" value="ECO:0007669"/>
    <property type="project" value="TreeGrafter"/>
</dbReference>
<organism evidence="9 10">
    <name type="scientific">Achlya hypogyna</name>
    <name type="common">Oomycete</name>
    <name type="synonym">Protoachlya hypogyna</name>
    <dbReference type="NCBI Taxonomy" id="1202772"/>
    <lineage>
        <taxon>Eukaryota</taxon>
        <taxon>Sar</taxon>
        <taxon>Stramenopiles</taxon>
        <taxon>Oomycota</taxon>
        <taxon>Saprolegniomycetes</taxon>
        <taxon>Saprolegniales</taxon>
        <taxon>Achlyaceae</taxon>
        <taxon>Achlya</taxon>
    </lineage>
</organism>
<dbReference type="EMBL" id="JNBR01000013">
    <property type="protein sequence ID" value="OQS01163.1"/>
    <property type="molecule type" value="Genomic_DNA"/>
</dbReference>
<dbReference type="Pfam" id="PF20659">
    <property type="entry name" value="MS_C"/>
    <property type="match status" value="1"/>
</dbReference>
<evidence type="ECO:0000256" key="2">
    <source>
        <dbReference type="ARBA" id="ARBA00022435"/>
    </source>
</evidence>
<dbReference type="STRING" id="1202772.A0A1V9ZT38"/>
<proteinExistence type="predicted"/>
<dbReference type="GO" id="GO:0004474">
    <property type="term" value="F:malate synthase activity"/>
    <property type="evidence" value="ECO:0007669"/>
    <property type="project" value="UniProtKB-EC"/>
</dbReference>
<sequence>MTASASGSGADRLARIHAHLRAIDHAVYVSTSVPAASSPDPDKLATVLPPEAKAFLATLADRFRDEVRQLHLVRQERQLQLDLCSTIDEARSLCVFRNGPYPDGDNWTINPLPQILRDRRVDIGDTSPARTDELVSALNSGAQGVQVDMDDGHCPSWKNVIHGHWNLLHAVRGKLPGITASPALLLPRPRAWNMDEENVLVNGHVMPGALFDFGVHMFHSGAHLTSTGRGPFFYLPKLESADEAALWTRIFAYTEATLGIPQHTIKAVVLIEHILAAFEMDAILFAMRHYSAGLNCGMWDYTASILSKFRAFPEASLPDRQAFVSMQTPFLSHYMHLLIATCKKRQAPATTGMAPFVLAGATPDAQAAMRLKTTTGKTLEARAGADGALVFDPALVPLVQDIFATTAATGAVLPAPSPRDLLVLPQGHVTLQSVEFNLRVVLAYIESWVRQEGIAVLDNCVEDSATAEIARSQLWHWIKYQQRLQDSNIVVSLGLIHSLLGPLVPRVSPATRRLALHVLQVQGFPTFLTTFLQHQRLVWE</sequence>
<evidence type="ECO:0000256" key="3">
    <source>
        <dbReference type="ARBA" id="ARBA00022532"/>
    </source>
</evidence>
<evidence type="ECO:0000259" key="7">
    <source>
        <dbReference type="Pfam" id="PF01274"/>
    </source>
</evidence>
<dbReference type="PIRSF" id="PIRSF001363">
    <property type="entry name" value="Malate_synth"/>
    <property type="match status" value="1"/>
</dbReference>
<keyword evidence="10" id="KW-1185">Reference proteome</keyword>
<dbReference type="GO" id="GO:0006099">
    <property type="term" value="P:tricarboxylic acid cycle"/>
    <property type="evidence" value="ECO:0007669"/>
    <property type="project" value="UniProtKB-KW"/>
</dbReference>
<keyword evidence="2" id="KW-0329">Glyoxylate bypass</keyword>
<name>A0A1V9ZT38_ACHHY</name>
<evidence type="ECO:0000256" key="4">
    <source>
        <dbReference type="ARBA" id="ARBA00022679"/>
    </source>
</evidence>
<dbReference type="GO" id="GO:0006097">
    <property type="term" value="P:glyoxylate cycle"/>
    <property type="evidence" value="ECO:0007669"/>
    <property type="project" value="UniProtKB-KW"/>
</dbReference>
<evidence type="ECO:0000256" key="5">
    <source>
        <dbReference type="ARBA" id="ARBA00047918"/>
    </source>
</evidence>
<dbReference type="InterPro" id="IPR006252">
    <property type="entry name" value="Malate_synthA"/>
</dbReference>
<dbReference type="Proteomes" id="UP000243579">
    <property type="component" value="Unassembled WGS sequence"/>
</dbReference>
<dbReference type="AlphaFoldDB" id="A0A1V9ZT38"/>
<feature type="domain" description="Malate synthase C-terminal" evidence="8">
    <location>
        <begin position="430"/>
        <end position="501"/>
    </location>
</feature>
<dbReference type="Gene3D" id="1.20.1220.12">
    <property type="entry name" value="Malate synthase, domain III"/>
    <property type="match status" value="1"/>
</dbReference>
<dbReference type="InterPro" id="IPR044856">
    <property type="entry name" value="Malate_synth_C_sf"/>
</dbReference>
<dbReference type="InterPro" id="IPR046363">
    <property type="entry name" value="MS_N_TIM-barrel_dom"/>
</dbReference>
<keyword evidence="4" id="KW-0808">Transferase</keyword>
<protein>
    <recommendedName>
        <fullName evidence="1">malate synthase</fullName>
        <ecNumber evidence="1">2.3.3.9</ecNumber>
    </recommendedName>
</protein>
<dbReference type="EC" id="2.3.3.9" evidence="1"/>
<dbReference type="Pfam" id="PF01274">
    <property type="entry name" value="MS_TIM-barrel"/>
    <property type="match status" value="1"/>
</dbReference>
<gene>
    <name evidence="9" type="ORF">ACHHYP_01743</name>
</gene>
<dbReference type="InterPro" id="IPR011076">
    <property type="entry name" value="Malate_synth_sf"/>
</dbReference>
<dbReference type="Gene3D" id="3.20.20.360">
    <property type="entry name" value="Malate synthase, domain 3"/>
    <property type="match status" value="1"/>
</dbReference>
<evidence type="ECO:0000313" key="9">
    <source>
        <dbReference type="EMBL" id="OQS01163.1"/>
    </source>
</evidence>